<accession>A0A644WQY8</accession>
<proteinExistence type="predicted"/>
<keyword evidence="1" id="KW-1133">Transmembrane helix</keyword>
<name>A0A644WQY8_9ZZZZ</name>
<protein>
    <submittedName>
        <fullName evidence="2">Uncharacterized protein</fullName>
    </submittedName>
</protein>
<evidence type="ECO:0000313" key="2">
    <source>
        <dbReference type="EMBL" id="MPM06316.1"/>
    </source>
</evidence>
<keyword evidence="1" id="KW-0472">Membrane</keyword>
<gene>
    <name evidence="2" type="ORF">SDC9_52615</name>
</gene>
<reference evidence="2" key="1">
    <citation type="submission" date="2019-08" db="EMBL/GenBank/DDBJ databases">
        <authorList>
            <person name="Kucharzyk K."/>
            <person name="Murdoch R.W."/>
            <person name="Higgins S."/>
            <person name="Loffler F."/>
        </authorList>
    </citation>
    <scope>NUCLEOTIDE SEQUENCE</scope>
</reference>
<keyword evidence="1" id="KW-0812">Transmembrane</keyword>
<feature type="transmembrane region" description="Helical" evidence="1">
    <location>
        <begin position="46"/>
        <end position="69"/>
    </location>
</feature>
<feature type="transmembrane region" description="Helical" evidence="1">
    <location>
        <begin position="96"/>
        <end position="114"/>
    </location>
</feature>
<feature type="transmembrane region" description="Helical" evidence="1">
    <location>
        <begin position="6"/>
        <end position="25"/>
    </location>
</feature>
<sequence>MKKIAKIFVFILPILIFSFIAYYLKGYRIELVQNGITLSPETECKYWCLESIVISLATFPIAIYLIGWANSFSDWANKKVSNLLGVYGWSLVPSPWMLRIFGIVIILVEFWAFTSNCNCR</sequence>
<organism evidence="2">
    <name type="scientific">bioreactor metagenome</name>
    <dbReference type="NCBI Taxonomy" id="1076179"/>
    <lineage>
        <taxon>unclassified sequences</taxon>
        <taxon>metagenomes</taxon>
        <taxon>ecological metagenomes</taxon>
    </lineage>
</organism>
<evidence type="ECO:0000256" key="1">
    <source>
        <dbReference type="SAM" id="Phobius"/>
    </source>
</evidence>
<dbReference type="AlphaFoldDB" id="A0A644WQY8"/>
<comment type="caution">
    <text evidence="2">The sequence shown here is derived from an EMBL/GenBank/DDBJ whole genome shotgun (WGS) entry which is preliminary data.</text>
</comment>
<dbReference type="EMBL" id="VSSQ01001218">
    <property type="protein sequence ID" value="MPM06316.1"/>
    <property type="molecule type" value="Genomic_DNA"/>
</dbReference>